<reference evidence="12" key="2">
    <citation type="submission" date="2025-09" db="UniProtKB">
        <authorList>
            <consortium name="Ensembl"/>
        </authorList>
    </citation>
    <scope>IDENTIFICATION</scope>
</reference>
<dbReference type="GO" id="GO:0031267">
    <property type="term" value="F:small GTPase binding"/>
    <property type="evidence" value="ECO:0007669"/>
    <property type="project" value="TreeGrafter"/>
</dbReference>
<dbReference type="InterPro" id="IPR032352">
    <property type="entry name" value="GIT1/2_CC"/>
</dbReference>
<evidence type="ECO:0000259" key="11">
    <source>
        <dbReference type="PROSITE" id="PS50115"/>
    </source>
</evidence>
<dbReference type="InterPro" id="IPR036770">
    <property type="entry name" value="Ankyrin_rpt-contain_sf"/>
</dbReference>
<dbReference type="AlphaFoldDB" id="A0A8C6R8E9"/>
<proteinExistence type="predicted"/>
<dbReference type="GO" id="GO:0098793">
    <property type="term" value="C:presynapse"/>
    <property type="evidence" value="ECO:0007669"/>
    <property type="project" value="GOC"/>
</dbReference>
<dbReference type="Gene3D" id="1.25.40.20">
    <property type="entry name" value="Ankyrin repeat-containing domain"/>
    <property type="match status" value="1"/>
</dbReference>
<dbReference type="SMART" id="SM00248">
    <property type="entry name" value="ANK"/>
    <property type="match status" value="3"/>
</dbReference>
<feature type="region of interest" description="Disordered" evidence="10">
    <location>
        <begin position="377"/>
        <end position="422"/>
    </location>
</feature>
<dbReference type="InterPro" id="IPR047161">
    <property type="entry name" value="GIT-like"/>
</dbReference>
<dbReference type="CDD" id="cd08847">
    <property type="entry name" value="ArfGap_GIT2"/>
    <property type="match status" value="1"/>
</dbReference>
<gene>
    <name evidence="12" type="primary">Git2</name>
</gene>
<keyword evidence="4 9" id="KW-0863">Zinc-finger</keyword>
<dbReference type="GeneTree" id="ENSGT00940000156383"/>
<keyword evidence="6 8" id="KW-0040">ANK repeat</keyword>
<dbReference type="SMART" id="SM00105">
    <property type="entry name" value="ArfGap"/>
    <property type="match status" value="1"/>
</dbReference>
<dbReference type="PROSITE" id="PS50297">
    <property type="entry name" value="ANK_REP_REGION"/>
    <property type="match status" value="1"/>
</dbReference>
<dbReference type="FunFam" id="1.20.120.330:FF:000002">
    <property type="entry name" value="ARF GTPase-activating protein GIT2 isoform 1"/>
    <property type="match status" value="1"/>
</dbReference>
<dbReference type="Proteomes" id="UP000694381">
    <property type="component" value="Unassembled WGS sequence"/>
</dbReference>
<organism evidence="12 13">
    <name type="scientific">Nannospalax galili</name>
    <name type="common">Northern Israeli blind subterranean mole rat</name>
    <name type="synonym">Spalax galili</name>
    <dbReference type="NCBI Taxonomy" id="1026970"/>
    <lineage>
        <taxon>Eukaryota</taxon>
        <taxon>Metazoa</taxon>
        <taxon>Chordata</taxon>
        <taxon>Craniata</taxon>
        <taxon>Vertebrata</taxon>
        <taxon>Euteleostomi</taxon>
        <taxon>Mammalia</taxon>
        <taxon>Eutheria</taxon>
        <taxon>Euarchontoglires</taxon>
        <taxon>Glires</taxon>
        <taxon>Rodentia</taxon>
        <taxon>Myomorpha</taxon>
        <taxon>Muroidea</taxon>
        <taxon>Spalacidae</taxon>
        <taxon>Spalacinae</taxon>
        <taxon>Nannospalax</taxon>
    </lineage>
</organism>
<evidence type="ECO:0000256" key="3">
    <source>
        <dbReference type="ARBA" id="ARBA00022737"/>
    </source>
</evidence>
<dbReference type="Gene3D" id="1.20.5.170">
    <property type="match status" value="1"/>
</dbReference>
<dbReference type="OMA" id="DPNYYHE"/>
<keyword evidence="7" id="KW-0175">Coiled coil</keyword>
<dbReference type="FunFam" id="1.25.40.20:FF:000013">
    <property type="entry name" value="ARF GTPase-activating protein GIT1 isoform 1"/>
    <property type="match status" value="1"/>
</dbReference>
<keyword evidence="13" id="KW-1185">Reference proteome</keyword>
<evidence type="ECO:0000256" key="6">
    <source>
        <dbReference type="ARBA" id="ARBA00023043"/>
    </source>
</evidence>
<dbReference type="PROSITE" id="PS50088">
    <property type="entry name" value="ANK_REPEAT"/>
    <property type="match status" value="1"/>
</dbReference>
<evidence type="ECO:0000313" key="13">
    <source>
        <dbReference type="Proteomes" id="UP000694381"/>
    </source>
</evidence>
<dbReference type="GO" id="GO:0005096">
    <property type="term" value="F:GTPase activator activity"/>
    <property type="evidence" value="ECO:0007669"/>
    <property type="project" value="UniProtKB-KW"/>
</dbReference>
<dbReference type="PANTHER" id="PTHR46097">
    <property type="entry name" value="G PROTEIN-COUPLED RECEPTOR KINASE INTERACTING ARFGAP"/>
    <property type="match status" value="1"/>
</dbReference>
<dbReference type="Gene3D" id="1.20.120.330">
    <property type="entry name" value="Nucleotidyltransferases domain 2"/>
    <property type="match status" value="1"/>
</dbReference>
<dbReference type="InterPro" id="IPR001164">
    <property type="entry name" value="ArfGAP_dom"/>
</dbReference>
<dbReference type="PRINTS" id="PR00405">
    <property type="entry name" value="REVINTRACTNG"/>
</dbReference>
<dbReference type="Pfam" id="PF16559">
    <property type="entry name" value="GIT_CC"/>
    <property type="match status" value="1"/>
</dbReference>
<dbReference type="Ensembl" id="ENSNGAT00000020266.1">
    <property type="protein sequence ID" value="ENSNGAP00000014672.1"/>
    <property type="gene ID" value="ENSNGAG00000015852.1"/>
</dbReference>
<dbReference type="GO" id="GO:0150034">
    <property type="term" value="C:distal axon"/>
    <property type="evidence" value="ECO:0007669"/>
    <property type="project" value="UniProtKB-ARBA"/>
</dbReference>
<feature type="domain" description="Arf-GAP" evidence="11">
    <location>
        <begin position="1"/>
        <end position="124"/>
    </location>
</feature>
<name>A0A8C6R8E9_NANGA</name>
<dbReference type="InterPro" id="IPR038508">
    <property type="entry name" value="ArfGAP_dom_sf"/>
</dbReference>
<dbReference type="Pfam" id="PF01412">
    <property type="entry name" value="ArfGap"/>
    <property type="match status" value="1"/>
</dbReference>
<dbReference type="Pfam" id="PF12796">
    <property type="entry name" value="Ank_2"/>
    <property type="match status" value="1"/>
</dbReference>
<dbReference type="InterPro" id="IPR037278">
    <property type="entry name" value="ARFGAP/RecO"/>
</dbReference>
<dbReference type="InterPro" id="IPR013724">
    <property type="entry name" value="GIT_SHD"/>
</dbReference>
<evidence type="ECO:0000256" key="7">
    <source>
        <dbReference type="ARBA" id="ARBA00023054"/>
    </source>
</evidence>
<accession>A0A8C6R8E9</accession>
<dbReference type="Gene3D" id="1.10.220.150">
    <property type="entry name" value="Arf GTPase activating protein"/>
    <property type="match status" value="1"/>
</dbReference>
<evidence type="ECO:0000256" key="8">
    <source>
        <dbReference type="PROSITE-ProRule" id="PRU00023"/>
    </source>
</evidence>
<dbReference type="GO" id="GO:0032012">
    <property type="term" value="P:regulation of ARF protein signal transduction"/>
    <property type="evidence" value="ECO:0007669"/>
    <property type="project" value="InterPro"/>
</dbReference>
<evidence type="ECO:0000256" key="9">
    <source>
        <dbReference type="PROSITE-ProRule" id="PRU00288"/>
    </source>
</evidence>
<evidence type="ECO:0000256" key="1">
    <source>
        <dbReference type="ARBA" id="ARBA00022468"/>
    </source>
</evidence>
<keyword evidence="2" id="KW-0479">Metal-binding</keyword>
<dbReference type="GO" id="GO:0008270">
    <property type="term" value="F:zinc ion binding"/>
    <property type="evidence" value="ECO:0007669"/>
    <property type="project" value="UniProtKB-KW"/>
</dbReference>
<evidence type="ECO:0000256" key="10">
    <source>
        <dbReference type="SAM" id="MobiDB-lite"/>
    </source>
</evidence>
<dbReference type="SUPFAM" id="SSF57863">
    <property type="entry name" value="ArfGap/RecO-like zinc finger"/>
    <property type="match status" value="1"/>
</dbReference>
<evidence type="ECO:0000256" key="2">
    <source>
        <dbReference type="ARBA" id="ARBA00022723"/>
    </source>
</evidence>
<dbReference type="GO" id="GO:0036465">
    <property type="term" value="P:synaptic vesicle recycling"/>
    <property type="evidence" value="ECO:0007669"/>
    <property type="project" value="TreeGrafter"/>
</dbReference>
<dbReference type="Pfam" id="PF12205">
    <property type="entry name" value="GIT1_C"/>
    <property type="match status" value="1"/>
</dbReference>
<dbReference type="InterPro" id="IPR002110">
    <property type="entry name" value="Ankyrin_rpt"/>
</dbReference>
<keyword evidence="1" id="KW-0343">GTPase activation</keyword>
<reference evidence="12" key="1">
    <citation type="submission" date="2025-08" db="UniProtKB">
        <authorList>
            <consortium name="Ensembl"/>
        </authorList>
    </citation>
    <scope>IDENTIFICATION</scope>
</reference>
<dbReference type="FunFam" id="1.10.220.150:FF:000003">
    <property type="entry name" value="ARF GTPase-activating protein GIT2 isoform 1"/>
    <property type="match status" value="1"/>
</dbReference>
<dbReference type="SUPFAM" id="SSF48403">
    <property type="entry name" value="Ankyrin repeat"/>
    <property type="match status" value="1"/>
</dbReference>
<feature type="compositionally biased region" description="Polar residues" evidence="10">
    <location>
        <begin position="456"/>
        <end position="470"/>
    </location>
</feature>
<protein>
    <submittedName>
        <fullName evidence="12">GIT ArfGAP 2</fullName>
    </submittedName>
</protein>
<feature type="region of interest" description="Disordered" evidence="10">
    <location>
        <begin position="450"/>
        <end position="511"/>
    </location>
</feature>
<dbReference type="Pfam" id="PF08518">
    <property type="entry name" value="GIT_SHD"/>
    <property type="match status" value="2"/>
</dbReference>
<sequence length="631" mass="70202">MSKRLRSSDLCADCSGPDPSWASVNRGTFICDECCSVHRSLGRHISQVRHLKHTPWPPTLLQMVETLYNNGANSIWEHSLLDPASIMSGRRKANPQDKVHPNKAEFIRAKYQMLAFVHRLPCRDDDSVTAKDLSKQLHSSVRTGNLETCLRLLSLGAQANFFHPEKGSTPLHVASKAGQILQAELLAVYGADPGTQDSSGKTPVDYARQGGHHELAERLVEIQYELTDRLAFYLCGRKPDHRNGQHFIIPQMADSSLDLSELAKAAKKKLQSLSNHLFEELAMDVYDEVDRRETDAVWLATQNHSTLVTETTVVPFLPVNPEYSSTRNQGRQKLARFNAHEFATLVIDILSDAKRRQQGSPLSSSKDNVELILKTVSNQHSIESQDNDQPDYDSVASDEDTDLETKASRANRQKSLDSDLSDGPVTVQEYMEVKNALVASEAKIQQLMKASRLEKQNSTPESDYDNTPNDTEPEDTGSSRKGRQRSMVWPGDGSVPDITEAHGVPSPVLPSTEDVIRKTEQITKNIQELLRAAQENKHDSYTPCSERIHVAVTEMATLFPKKPKSDTVRTSLRLLTSSAYRLQSECRKALPGDSGLPTDVQLVTQQVIQCAYDIAKAAKQLVTITTKENSS</sequence>
<keyword evidence="5" id="KW-0862">Zinc</keyword>
<dbReference type="PROSITE" id="PS50115">
    <property type="entry name" value="ARFGAP"/>
    <property type="match status" value="1"/>
</dbReference>
<feature type="repeat" description="ANK" evidence="8">
    <location>
        <begin position="166"/>
        <end position="198"/>
    </location>
</feature>
<dbReference type="InterPro" id="IPR022018">
    <property type="entry name" value="GIT1_C"/>
</dbReference>
<evidence type="ECO:0000313" key="12">
    <source>
        <dbReference type="Ensembl" id="ENSNGAP00000014672.1"/>
    </source>
</evidence>
<evidence type="ECO:0000256" key="4">
    <source>
        <dbReference type="ARBA" id="ARBA00022771"/>
    </source>
</evidence>
<dbReference type="SMART" id="SM00555">
    <property type="entry name" value="GIT"/>
    <property type="match status" value="2"/>
</dbReference>
<dbReference type="PANTHER" id="PTHR46097:SF4">
    <property type="entry name" value="ARF GTPASE-ACTIVATING PROTEIN GIT2"/>
    <property type="match status" value="1"/>
</dbReference>
<keyword evidence="3" id="KW-0677">Repeat</keyword>
<evidence type="ECO:0000256" key="5">
    <source>
        <dbReference type="ARBA" id="ARBA00022833"/>
    </source>
</evidence>
<dbReference type="GO" id="GO:0007420">
    <property type="term" value="P:brain development"/>
    <property type="evidence" value="ECO:0007669"/>
    <property type="project" value="InterPro"/>
</dbReference>
<dbReference type="GO" id="GO:0008277">
    <property type="term" value="P:regulation of G protein-coupled receptor signaling pathway"/>
    <property type="evidence" value="ECO:0007669"/>
    <property type="project" value="TreeGrafter"/>
</dbReference>
<feature type="compositionally biased region" description="Acidic residues" evidence="10">
    <location>
        <begin position="385"/>
        <end position="402"/>
    </location>
</feature>